<dbReference type="EMBL" id="WAAU01000011">
    <property type="protein sequence ID" value="KAB1158871.1"/>
    <property type="molecule type" value="Genomic_DNA"/>
</dbReference>
<gene>
    <name evidence="1" type="ORF">F7018_07130</name>
</gene>
<dbReference type="SUPFAM" id="SSF63829">
    <property type="entry name" value="Calcium-dependent phosphotriesterase"/>
    <property type="match status" value="1"/>
</dbReference>
<evidence type="ECO:0000313" key="1">
    <source>
        <dbReference type="EMBL" id="KAB1158871.1"/>
    </source>
</evidence>
<dbReference type="InterPro" id="IPR011110">
    <property type="entry name" value="Reg_prop"/>
</dbReference>
<dbReference type="OrthoDB" id="358279at2"/>
<dbReference type="AlphaFoldDB" id="A0A7J5AMN3"/>
<reference evidence="1 2" key="1">
    <citation type="submission" date="2019-09" db="EMBL/GenBank/DDBJ databases">
        <authorList>
            <person name="Cao W.R."/>
        </authorList>
    </citation>
    <scope>NUCLEOTIDE SEQUENCE [LARGE SCALE GENOMIC DNA]</scope>
    <source>
        <strain evidence="2">a4</strain>
    </source>
</reference>
<comment type="caution">
    <text evidence="1">The sequence shown here is derived from an EMBL/GenBank/DDBJ whole genome shotgun (WGS) entry which is preliminary data.</text>
</comment>
<name>A0A7J5AMN3_9FLAO</name>
<accession>A0A7J5AMN3</accession>
<sequence>MIKWGLKWNRRISLLWLIVSSIHCFSQNKINEISIADSGISSSQNKILFIDSSGFIWHNSLNGVTREMGNQKEFYKLKTKNGNIIEEVYDFIETKNGLFWALTEFGAFEIDPTKGVIQCLHPTEKIGEKRDSWFNSAYEDANGNIWLGTCTNTFYCIRPNQETKKYSFNVPLPKDNLHLLLISKILNIKNQQITFLTYHGIYVGELESKKLTFHPLPNFFLNKIEKDYKDRPFYYLKSHQNIPYKESYSGKFKLQKKQGGYFYDKNLEAFVLQLPFFNYKLKYTSKNTYKLIATDTKKIYLGTIEFRNGIPILKNNTLNSINVSVKEVEFFQNNTIIGISPEKIYCFQLYNNSFNRFLSNKNKLISTRGIIEDDSLNTYVAAHYGLYKKTITDSIFSKIELKNTTNKDPFYEGIIYDIEFINNESKVILYGFANRLFDVDLKTNTFNVHPIFNELKLKFPPTIIDILNSNYNELLLATTNGLFKYNLSTKKLIYTGNLSPSISLNKEVNYLFLDKENNNLWIGGLQGLYKKNLKTNKAVTYLKNDNSNLDMSKSIKVITKDSYGNIWAGSRDGLYKISAKSNYKDIELKDFGLKNNNIVGLIPHGNFLWISTFNGLIQLNLENSLTNHYYEKDGMPHNEFNAKSFYKAKNGTLYFGGLNGIVNFNPDELIFNPQKSSIYCSYIQKYNPEKKESY</sequence>
<evidence type="ECO:0008006" key="3">
    <source>
        <dbReference type="Google" id="ProtNLM"/>
    </source>
</evidence>
<dbReference type="RefSeq" id="WP_150899354.1">
    <property type="nucleotide sequence ID" value="NZ_WAAU01000011.1"/>
</dbReference>
<dbReference type="Pfam" id="PF07494">
    <property type="entry name" value="Reg_prop"/>
    <property type="match status" value="1"/>
</dbReference>
<organism evidence="1 2">
    <name type="scientific">Tenacibaculum aiptasiae</name>
    <dbReference type="NCBI Taxonomy" id="426481"/>
    <lineage>
        <taxon>Bacteria</taxon>
        <taxon>Pseudomonadati</taxon>
        <taxon>Bacteroidota</taxon>
        <taxon>Flavobacteriia</taxon>
        <taxon>Flavobacteriales</taxon>
        <taxon>Flavobacteriaceae</taxon>
        <taxon>Tenacibaculum</taxon>
    </lineage>
</organism>
<dbReference type="Gene3D" id="2.130.10.10">
    <property type="entry name" value="YVTN repeat-like/Quinoprotein amine dehydrogenase"/>
    <property type="match status" value="2"/>
</dbReference>
<evidence type="ECO:0000313" key="2">
    <source>
        <dbReference type="Proteomes" id="UP000467305"/>
    </source>
</evidence>
<keyword evidence="2" id="KW-1185">Reference proteome</keyword>
<dbReference type="Proteomes" id="UP000467305">
    <property type="component" value="Unassembled WGS sequence"/>
</dbReference>
<protein>
    <recommendedName>
        <fullName evidence="3">Hybrid sensor histidine kinase/response regulator</fullName>
    </recommendedName>
</protein>
<proteinExistence type="predicted"/>
<dbReference type="InterPro" id="IPR015943">
    <property type="entry name" value="WD40/YVTN_repeat-like_dom_sf"/>
</dbReference>